<dbReference type="EMBL" id="CP046401">
    <property type="protein sequence ID" value="QGY43726.1"/>
    <property type="molecule type" value="Genomic_DNA"/>
</dbReference>
<evidence type="ECO:0000313" key="2">
    <source>
        <dbReference type="EMBL" id="QGY43726.1"/>
    </source>
</evidence>
<keyword evidence="3" id="KW-1185">Reference proteome</keyword>
<protein>
    <submittedName>
        <fullName evidence="2">Uncharacterized protein</fullName>
    </submittedName>
</protein>
<evidence type="ECO:0000256" key="1">
    <source>
        <dbReference type="SAM" id="Phobius"/>
    </source>
</evidence>
<feature type="transmembrane region" description="Helical" evidence="1">
    <location>
        <begin position="90"/>
        <end position="113"/>
    </location>
</feature>
<keyword evidence="1" id="KW-0472">Membrane</keyword>
<organism evidence="2 3">
    <name type="scientific">Maribellus comscasis</name>
    <dbReference type="NCBI Taxonomy" id="2681766"/>
    <lineage>
        <taxon>Bacteria</taxon>
        <taxon>Pseudomonadati</taxon>
        <taxon>Bacteroidota</taxon>
        <taxon>Bacteroidia</taxon>
        <taxon>Marinilabiliales</taxon>
        <taxon>Prolixibacteraceae</taxon>
        <taxon>Maribellus</taxon>
    </lineage>
</organism>
<evidence type="ECO:0000313" key="3">
    <source>
        <dbReference type="Proteomes" id="UP000428260"/>
    </source>
</evidence>
<feature type="transmembrane region" description="Helical" evidence="1">
    <location>
        <begin position="119"/>
        <end position="138"/>
    </location>
</feature>
<name>A0A6I6JLM5_9BACT</name>
<accession>A0A6I6JLM5</accession>
<dbReference type="Pfam" id="PF24686">
    <property type="entry name" value="FLQE3_permease"/>
    <property type="match status" value="1"/>
</dbReference>
<dbReference type="RefSeq" id="WP_158865142.1">
    <property type="nucleotide sequence ID" value="NZ_CP046401.1"/>
</dbReference>
<keyword evidence="1" id="KW-1133">Transmembrane helix</keyword>
<gene>
    <name evidence="2" type="ORF">GM418_08665</name>
</gene>
<feature type="transmembrane region" description="Helical" evidence="1">
    <location>
        <begin position="46"/>
        <end position="69"/>
    </location>
</feature>
<dbReference type="AlphaFoldDB" id="A0A6I6JLM5"/>
<proteinExistence type="predicted"/>
<dbReference type="InterPro" id="IPR056926">
    <property type="entry name" value="FLQE3_permease"/>
</dbReference>
<dbReference type="Proteomes" id="UP000428260">
    <property type="component" value="Chromosome"/>
</dbReference>
<reference evidence="2 3" key="1">
    <citation type="submission" date="2019-11" db="EMBL/GenBank/DDBJ databases">
        <authorList>
            <person name="Zheng R.K."/>
            <person name="Sun C.M."/>
        </authorList>
    </citation>
    <scope>NUCLEOTIDE SEQUENCE [LARGE SCALE GENOMIC DNA]</scope>
    <source>
        <strain evidence="2 3">WC007</strain>
    </source>
</reference>
<sequence length="231" mass="26443">MKTLFKMVIWDLKIQARNQIITVALIIAAIYTAIFFLLGLRGNDKILIALIFSDPTFMGFIFTGVLVLFEKSSNTLQALVVTPVKSWQYFYSKAISLTIISLIVCFAMIFASHGFHFNYFYFLSATFLSSLLFIFLGFIGVAKIKTFNQYIIVIPLFIAPFSLPYLNFFGLTNSPWLYLFPTQASFFLFEGSFGKITSFEIIYSFGYIILAIGVAHYFADRLFKKYIIRGE</sequence>
<feature type="transmembrane region" description="Helical" evidence="1">
    <location>
        <begin position="20"/>
        <end position="40"/>
    </location>
</feature>
<keyword evidence="1" id="KW-0812">Transmembrane</keyword>
<feature type="transmembrane region" description="Helical" evidence="1">
    <location>
        <begin position="150"/>
        <end position="171"/>
    </location>
</feature>
<feature type="transmembrane region" description="Helical" evidence="1">
    <location>
        <begin position="201"/>
        <end position="219"/>
    </location>
</feature>
<dbReference type="KEGG" id="mcos:GM418_08665"/>